<dbReference type="SUPFAM" id="SSF52540">
    <property type="entry name" value="P-loop containing nucleoside triphosphate hydrolases"/>
    <property type="match status" value="1"/>
</dbReference>
<dbReference type="EMBL" id="PRCE01000027">
    <property type="protein sequence ID" value="RTJ98273.1"/>
    <property type="molecule type" value="Genomic_DNA"/>
</dbReference>
<reference evidence="5 6" key="1">
    <citation type="journal article" date="2019" name="Appl. Environ. Microbiol.">
        <title>Population genetics and characterization of Campylobacter jejuni isolates in western jackdaws and game birds in Finland.</title>
        <authorList>
            <person name="Kovanen S."/>
            <person name="Rossi M."/>
            <person name="Pohja-Mykra M."/>
            <person name="Nieminen T."/>
            <person name="Raunio-Saarnisto M."/>
            <person name="Sauvala M."/>
            <person name="Fredriksson-Ahomaa M."/>
            <person name="Hanninen M.L."/>
            <person name="Kivisto R."/>
        </authorList>
    </citation>
    <scope>NUCLEOTIDE SEQUENCE [LARGE SCALE GENOMIC DNA]</scope>
    <source>
        <strain evidence="5 6">CB304</strain>
    </source>
</reference>
<evidence type="ECO:0000313" key="7">
    <source>
        <dbReference type="Proteomes" id="UP000421425"/>
    </source>
</evidence>
<keyword evidence="4" id="KW-0418">Kinase</keyword>
<sequence length="394" mass="44809">MVIAVIPARSGSKGIKNKNLVLLNNQPLIYYTIKAALNSKCISKVLVSSDSEEILSYAKSQNVDILKRPIELAQDDTTSDKVLLHALEFYKDYEDVIFLQPTSPLRTNIHIDEAFKIYKNSDANALISVTECDNKILKAFICDNKGDLKGICDDEYPFMPRQKLPKTYMSNGAIYILSIKDFLNKPSFLQSKTKYFLMNKISSLDIDNLEDLKQVENIQKMKGCVVWISGLAGAGKTTISSGLYKKLKEKYNNSVLLDGDELRKIFKHTGYTREERLESAKKISSLCSFLAKNDIIVICATISLFEEIYLLNRNTIENYFEVFVDCPMEELILRDQKGLYSGALKGEIKDVVGVDIKYAKPNAHYIIDNSSKTDLEKKINNLYNEVELFFNKER</sequence>
<dbReference type="AlphaFoldDB" id="A0A3X8T6A7"/>
<evidence type="ECO:0000259" key="3">
    <source>
        <dbReference type="Pfam" id="PF01583"/>
    </source>
</evidence>
<evidence type="ECO:0000313" key="5">
    <source>
        <dbReference type="EMBL" id="RTJ98273.1"/>
    </source>
</evidence>
<evidence type="ECO:0000313" key="6">
    <source>
        <dbReference type="Proteomes" id="UP000286791"/>
    </source>
</evidence>
<reference evidence="4 7" key="2">
    <citation type="submission" date="2019-10" db="EMBL/GenBank/DDBJ databases">
        <authorList>
            <consortium name="PulseNet: The National Subtyping Network for Foodborne Disease Surveillance"/>
            <person name="Tarr C.L."/>
            <person name="Trees E."/>
            <person name="Katz L.S."/>
            <person name="Carleton-Romer H.A."/>
            <person name="Stroika S."/>
            <person name="Kucerova Z."/>
            <person name="Roache K.F."/>
            <person name="Sabol A.L."/>
            <person name="Besser J."/>
            <person name="Gerner-Smidt P."/>
        </authorList>
    </citation>
    <scope>NUCLEOTIDE SEQUENCE [LARGE SCALE GENOMIC DNA]</scope>
    <source>
        <strain evidence="4 7">PNUSAC012091</strain>
    </source>
</reference>
<evidence type="ECO:0000313" key="4">
    <source>
        <dbReference type="EMBL" id="ECZ5738824.1"/>
    </source>
</evidence>
<dbReference type="GO" id="GO:0005524">
    <property type="term" value="F:ATP binding"/>
    <property type="evidence" value="ECO:0007669"/>
    <property type="project" value="InterPro"/>
</dbReference>
<accession>A0A3X8T6A7</accession>
<dbReference type="PANTHER" id="PTHR21485">
    <property type="entry name" value="HAD SUPERFAMILY MEMBERS CMAS AND KDSC"/>
    <property type="match status" value="1"/>
</dbReference>
<dbReference type="CDD" id="cd02513">
    <property type="entry name" value="CMP-NeuAc_Synthase"/>
    <property type="match status" value="1"/>
</dbReference>
<comment type="caution">
    <text evidence="4">The sequence shown here is derived from an EMBL/GenBank/DDBJ whole genome shotgun (WGS) entry which is preliminary data.</text>
</comment>
<organism evidence="4 7">
    <name type="scientific">Campylobacter jejuni</name>
    <dbReference type="NCBI Taxonomy" id="197"/>
    <lineage>
        <taxon>Bacteria</taxon>
        <taxon>Pseudomonadati</taxon>
        <taxon>Campylobacterota</taxon>
        <taxon>Epsilonproteobacteria</taxon>
        <taxon>Campylobacterales</taxon>
        <taxon>Campylobacteraceae</taxon>
        <taxon>Campylobacter</taxon>
    </lineage>
</organism>
<dbReference type="GO" id="GO:0004020">
    <property type="term" value="F:adenylylsulfate kinase activity"/>
    <property type="evidence" value="ECO:0007669"/>
    <property type="project" value="UniProtKB-EC"/>
</dbReference>
<dbReference type="Pfam" id="PF01583">
    <property type="entry name" value="APS_kinase"/>
    <property type="match status" value="1"/>
</dbReference>
<dbReference type="EMBL" id="AALHBX010000038">
    <property type="protein sequence ID" value="ECZ5738824.1"/>
    <property type="molecule type" value="Genomic_DNA"/>
</dbReference>
<proteinExistence type="inferred from homology"/>
<evidence type="ECO:0000256" key="2">
    <source>
        <dbReference type="ARBA" id="ARBA00022679"/>
    </source>
</evidence>
<dbReference type="GO" id="GO:0008781">
    <property type="term" value="F:N-acylneuraminate cytidylyltransferase activity"/>
    <property type="evidence" value="ECO:0007669"/>
    <property type="project" value="TreeGrafter"/>
</dbReference>
<dbReference type="InterPro" id="IPR059117">
    <property type="entry name" value="APS_kinase_dom"/>
</dbReference>
<evidence type="ECO:0000256" key="1">
    <source>
        <dbReference type="ARBA" id="ARBA00010726"/>
    </source>
</evidence>
<dbReference type="NCBIfam" id="NF004041">
    <property type="entry name" value="PRK05541.1"/>
    <property type="match status" value="1"/>
</dbReference>
<keyword evidence="2 4" id="KW-0808">Transferase</keyword>
<dbReference type="InterPro" id="IPR027417">
    <property type="entry name" value="P-loop_NTPase"/>
</dbReference>
<dbReference type="CDD" id="cd02027">
    <property type="entry name" value="APSK"/>
    <property type="match status" value="1"/>
</dbReference>
<dbReference type="InterPro" id="IPR029044">
    <property type="entry name" value="Nucleotide-diphossugar_trans"/>
</dbReference>
<gene>
    <name evidence="5" type="ORF">C3H48_04695</name>
    <name evidence="4" type="ORF">F8Y55_09530</name>
</gene>
<dbReference type="GO" id="GO:0000103">
    <property type="term" value="P:sulfate assimilation"/>
    <property type="evidence" value="ECO:0007669"/>
    <property type="project" value="InterPro"/>
</dbReference>
<feature type="domain" description="APS kinase" evidence="3">
    <location>
        <begin position="222"/>
        <end position="363"/>
    </location>
</feature>
<dbReference type="Proteomes" id="UP000286791">
    <property type="component" value="Unassembled WGS sequence"/>
</dbReference>
<dbReference type="SUPFAM" id="SSF53448">
    <property type="entry name" value="Nucleotide-diphospho-sugar transferases"/>
    <property type="match status" value="1"/>
</dbReference>
<dbReference type="PANTHER" id="PTHR21485:SF6">
    <property type="entry name" value="N-ACYLNEURAMINATE CYTIDYLYLTRANSFERASE-RELATED"/>
    <property type="match status" value="1"/>
</dbReference>
<dbReference type="Gene3D" id="3.40.50.300">
    <property type="entry name" value="P-loop containing nucleotide triphosphate hydrolases"/>
    <property type="match status" value="1"/>
</dbReference>
<dbReference type="InterPro" id="IPR050793">
    <property type="entry name" value="CMP-NeuNAc_synthase"/>
</dbReference>
<dbReference type="EC" id="2.7.1.25" evidence="4"/>
<dbReference type="Gene3D" id="3.90.550.10">
    <property type="entry name" value="Spore Coat Polysaccharide Biosynthesis Protein SpsA, Chain A"/>
    <property type="match status" value="1"/>
</dbReference>
<dbReference type="Proteomes" id="UP000421425">
    <property type="component" value="Unassembled WGS sequence"/>
</dbReference>
<protein>
    <submittedName>
        <fullName evidence="4">Adenylyl-sulfate kinase</fullName>
        <ecNumber evidence="4">2.7.1.25</ecNumber>
    </submittedName>
</protein>
<name>A0A3X8T6A7_CAMJU</name>
<dbReference type="RefSeq" id="WP_002866676.1">
    <property type="nucleotide sequence ID" value="NZ_CAJPVE010000009.1"/>
</dbReference>
<comment type="similarity">
    <text evidence="1">Belongs to the CMP-NeuNAc synthase family.</text>
</comment>